<keyword evidence="4" id="KW-1185">Reference proteome</keyword>
<dbReference type="RefSeq" id="WP_378057412.1">
    <property type="nucleotide sequence ID" value="NZ_JBHSIS010000007.1"/>
</dbReference>
<accession>A0ABV9S7B3</accession>
<reference evidence="4" key="1">
    <citation type="journal article" date="2019" name="Int. J. Syst. Evol. Microbiol.">
        <title>The Global Catalogue of Microorganisms (GCM) 10K type strain sequencing project: providing services to taxonomists for standard genome sequencing and annotation.</title>
        <authorList>
            <consortium name="The Broad Institute Genomics Platform"/>
            <consortium name="The Broad Institute Genome Sequencing Center for Infectious Disease"/>
            <person name="Wu L."/>
            <person name="Ma J."/>
        </authorList>
    </citation>
    <scope>NUCLEOTIDE SEQUENCE [LARGE SCALE GENOMIC DNA]</scope>
    <source>
        <strain evidence="4">ZS-22-S1</strain>
    </source>
</reference>
<keyword evidence="2" id="KW-0812">Transmembrane</keyword>
<evidence type="ECO:0008006" key="5">
    <source>
        <dbReference type="Google" id="ProtNLM"/>
    </source>
</evidence>
<keyword evidence="2" id="KW-1133">Transmembrane helix</keyword>
<feature type="transmembrane region" description="Helical" evidence="2">
    <location>
        <begin position="147"/>
        <end position="165"/>
    </location>
</feature>
<evidence type="ECO:0000313" key="3">
    <source>
        <dbReference type="EMBL" id="MFC4855466.1"/>
    </source>
</evidence>
<keyword evidence="2" id="KW-0472">Membrane</keyword>
<feature type="transmembrane region" description="Helical" evidence="2">
    <location>
        <begin position="171"/>
        <end position="190"/>
    </location>
</feature>
<feature type="region of interest" description="Disordered" evidence="1">
    <location>
        <begin position="198"/>
        <end position="239"/>
    </location>
</feature>
<proteinExistence type="predicted"/>
<gene>
    <name evidence="3" type="ORF">ACFPCV_18295</name>
</gene>
<evidence type="ECO:0000313" key="4">
    <source>
        <dbReference type="Proteomes" id="UP001595859"/>
    </source>
</evidence>
<evidence type="ECO:0000256" key="2">
    <source>
        <dbReference type="SAM" id="Phobius"/>
    </source>
</evidence>
<name>A0ABV9S7B3_9PSEU</name>
<organism evidence="3 4">
    <name type="scientific">Actinophytocola glycyrrhizae</name>
    <dbReference type="NCBI Taxonomy" id="2044873"/>
    <lineage>
        <taxon>Bacteria</taxon>
        <taxon>Bacillati</taxon>
        <taxon>Actinomycetota</taxon>
        <taxon>Actinomycetes</taxon>
        <taxon>Pseudonocardiales</taxon>
        <taxon>Pseudonocardiaceae</taxon>
    </lineage>
</organism>
<comment type="caution">
    <text evidence="3">The sequence shown here is derived from an EMBL/GenBank/DDBJ whole genome shotgun (WGS) entry which is preliminary data.</text>
</comment>
<protein>
    <recommendedName>
        <fullName evidence="5">Anti-sigma-YlaC factor YlaD</fullName>
    </recommendedName>
</protein>
<evidence type="ECO:0000256" key="1">
    <source>
        <dbReference type="SAM" id="MobiDB-lite"/>
    </source>
</evidence>
<sequence>MKTCWNWPTYVTDYFYVDCEEYREALSARLDDEEGPDDGRHPADHHLDHCADCATWYDNAALITRRTRTTAAVSWPDVADAVLARVPAGPTATSARLRVALGAVGVAHGASAVLSLAHDGELQTAAWRLALAVAFCAVAAQRVRPAALVPLLGTFVGVLSWGYVSGLAVDAAGALSYLLSSAGLVLVVLLGRLPRARRGPVPPEGDTGTVRPARDTGTGDGKVDGIPPLFRRITPTKAA</sequence>
<dbReference type="EMBL" id="JBHSIS010000007">
    <property type="protein sequence ID" value="MFC4855466.1"/>
    <property type="molecule type" value="Genomic_DNA"/>
</dbReference>
<dbReference type="Proteomes" id="UP001595859">
    <property type="component" value="Unassembled WGS sequence"/>
</dbReference>